<dbReference type="Proteomes" id="UP000050482">
    <property type="component" value="Unassembled WGS sequence"/>
</dbReference>
<name>A0A0P9CJZ9_9BACL</name>
<evidence type="ECO:0000313" key="3">
    <source>
        <dbReference type="Proteomes" id="UP000050482"/>
    </source>
</evidence>
<dbReference type="InterPro" id="IPR006674">
    <property type="entry name" value="HD_domain"/>
</dbReference>
<gene>
    <name evidence="2" type="ORF">AN477_01250</name>
</gene>
<dbReference type="CDD" id="cd00077">
    <property type="entry name" value="HDc"/>
    <property type="match status" value="1"/>
</dbReference>
<dbReference type="PROSITE" id="PS51831">
    <property type="entry name" value="HD"/>
    <property type="match status" value="1"/>
</dbReference>
<evidence type="ECO:0000313" key="2">
    <source>
        <dbReference type="EMBL" id="KPV45584.1"/>
    </source>
</evidence>
<proteinExistence type="predicted"/>
<comment type="caution">
    <text evidence="2">The sequence shown here is derived from an EMBL/GenBank/DDBJ whole genome shotgun (WGS) entry which is preliminary data.</text>
</comment>
<dbReference type="Pfam" id="PF01966">
    <property type="entry name" value="HD"/>
    <property type="match status" value="1"/>
</dbReference>
<organism evidence="2 3">
    <name type="scientific">Alicyclobacillus ferrooxydans</name>
    <dbReference type="NCBI Taxonomy" id="471514"/>
    <lineage>
        <taxon>Bacteria</taxon>
        <taxon>Bacillati</taxon>
        <taxon>Bacillota</taxon>
        <taxon>Bacilli</taxon>
        <taxon>Bacillales</taxon>
        <taxon>Alicyclobacillaceae</taxon>
        <taxon>Alicyclobacillus</taxon>
    </lineage>
</organism>
<dbReference type="PANTHER" id="PTHR33594">
    <property type="entry name" value="SUPERFAMILY HYDROLASE, PUTATIVE (AFU_ORTHOLOGUE AFUA_1G03035)-RELATED"/>
    <property type="match status" value="1"/>
</dbReference>
<dbReference type="AlphaFoldDB" id="A0A0P9CJZ9"/>
<accession>A0A0P9CJZ9</accession>
<dbReference type="InterPro" id="IPR003607">
    <property type="entry name" value="HD/PDEase_dom"/>
</dbReference>
<dbReference type="Gene3D" id="1.10.3210.50">
    <property type="match status" value="1"/>
</dbReference>
<sequence length="207" mass="23318">MTYEVYLEAARAASSTDPAHDILHVERVVQNARAILIQEGGREEIVLPAVILHELFSYPKGHPDSKRSGDMCALRAREVLESAGFPEKDMPLVLTCIRDHSFSKGVVPDTLEGRIVQDADRLDALGAIGIARTFATCVEMGTPFYQAGDPFCEHRTPDDKSYGIDHFYTKLLRLAEGMHTETARNMARERTDFMHGFLQQWRRELSI</sequence>
<dbReference type="SUPFAM" id="SSF109604">
    <property type="entry name" value="HD-domain/PDEase-like"/>
    <property type="match status" value="1"/>
</dbReference>
<reference evidence="2 3" key="1">
    <citation type="submission" date="2015-09" db="EMBL/GenBank/DDBJ databases">
        <title>Draft genome sequence of Alicyclobacillus ferrooxydans DSM 22381.</title>
        <authorList>
            <person name="Hemp J."/>
        </authorList>
    </citation>
    <scope>NUCLEOTIDE SEQUENCE [LARGE SCALE GENOMIC DNA]</scope>
    <source>
        <strain evidence="2 3">TC-34</strain>
    </source>
</reference>
<dbReference type="SMART" id="SM00471">
    <property type="entry name" value="HDc"/>
    <property type="match status" value="1"/>
</dbReference>
<feature type="domain" description="HD" evidence="1">
    <location>
        <begin position="21"/>
        <end position="125"/>
    </location>
</feature>
<dbReference type="EMBL" id="LJCO01000008">
    <property type="protein sequence ID" value="KPV45584.1"/>
    <property type="molecule type" value="Genomic_DNA"/>
</dbReference>
<dbReference type="STRING" id="471514.AN477_01250"/>
<dbReference type="PATRIC" id="fig|471514.4.peg.236"/>
<dbReference type="RefSeq" id="WP_054967362.1">
    <property type="nucleotide sequence ID" value="NZ_LJCO01000008.1"/>
</dbReference>
<evidence type="ECO:0000259" key="1">
    <source>
        <dbReference type="PROSITE" id="PS51831"/>
    </source>
</evidence>
<keyword evidence="3" id="KW-1185">Reference proteome</keyword>
<dbReference type="PANTHER" id="PTHR33594:SF1">
    <property type="entry name" value="HD_PDEASE DOMAIN-CONTAINING PROTEIN"/>
    <property type="match status" value="1"/>
</dbReference>
<protein>
    <recommendedName>
        <fullName evidence="1">HD domain-containing protein</fullName>
    </recommendedName>
</protein>